<dbReference type="AlphaFoldDB" id="A0A4P6EYW4"/>
<reference evidence="2 3" key="1">
    <citation type="submission" date="2019-01" db="EMBL/GenBank/DDBJ databases">
        <title>Genome sequencing of strain FW100M-2.</title>
        <authorList>
            <person name="Heo J."/>
            <person name="Kim S.-J."/>
            <person name="Kim J.-S."/>
            <person name="Hong S.-B."/>
            <person name="Kwon S.-W."/>
        </authorList>
    </citation>
    <scope>NUCLEOTIDE SEQUENCE [LARGE SCALE GENOMIC DNA]</scope>
    <source>
        <strain evidence="2 3">FW100M-2</strain>
    </source>
</reference>
<dbReference type="KEGG" id="pprt:ET464_18475"/>
<evidence type="ECO:0000259" key="1">
    <source>
        <dbReference type="Pfam" id="PF01636"/>
    </source>
</evidence>
<protein>
    <recommendedName>
        <fullName evidence="1">Aminoglycoside phosphotransferase domain-containing protein</fullName>
    </recommendedName>
</protein>
<accession>A0A4P6EYW4</accession>
<evidence type="ECO:0000313" key="2">
    <source>
        <dbReference type="EMBL" id="QAY68056.1"/>
    </source>
</evidence>
<name>A0A4P6EYW4_9BACL</name>
<evidence type="ECO:0000313" key="3">
    <source>
        <dbReference type="Proteomes" id="UP000293568"/>
    </source>
</evidence>
<dbReference type="OrthoDB" id="9800774at2"/>
<dbReference type="Proteomes" id="UP000293568">
    <property type="component" value="Chromosome"/>
</dbReference>
<feature type="domain" description="Aminoglycoside phosphotransferase" evidence="1">
    <location>
        <begin position="2"/>
        <end position="200"/>
    </location>
</feature>
<gene>
    <name evidence="2" type="ORF">ET464_18475</name>
</gene>
<organism evidence="2 3">
    <name type="scientific">Paenibacillus protaetiae</name>
    <dbReference type="NCBI Taxonomy" id="2509456"/>
    <lineage>
        <taxon>Bacteria</taxon>
        <taxon>Bacillati</taxon>
        <taxon>Bacillota</taxon>
        <taxon>Bacilli</taxon>
        <taxon>Bacillales</taxon>
        <taxon>Paenibacillaceae</taxon>
        <taxon>Paenibacillus</taxon>
    </lineage>
</organism>
<dbReference type="Gene3D" id="3.90.1200.10">
    <property type="match status" value="1"/>
</dbReference>
<dbReference type="SUPFAM" id="SSF56112">
    <property type="entry name" value="Protein kinase-like (PK-like)"/>
    <property type="match status" value="1"/>
</dbReference>
<proteinExistence type="predicted"/>
<keyword evidence="3" id="KW-1185">Reference proteome</keyword>
<dbReference type="InterPro" id="IPR051678">
    <property type="entry name" value="AGP_Transferase"/>
</dbReference>
<sequence>MKKIAEGRTADIFEQETGKIVKLYRRYMDVQSIQYEYAVNQVVGAFDLAAPKAYELLEAEQRRGIVFERVEGETMLSLIIRQPGEMNRLAAQFAKLQNRIHRYEVEVEVEAGTGGKRGILKQKELLKRHINSTPLLSEQVKNEILEQLEQLPDGNRLCHGDYHPDNVMFGEQSWVIDWMNGTVGQPAADVARTVLLIRHGALPDDAPSDVIEAIQHMRENIISIYLEHYLQVSGLQQAEIDQWLLPVAAARLAEGQPEQEQKQILGLVDRLLAESRLRARL</sequence>
<dbReference type="InterPro" id="IPR011009">
    <property type="entry name" value="Kinase-like_dom_sf"/>
</dbReference>
<dbReference type="EMBL" id="CP035492">
    <property type="protein sequence ID" value="QAY68056.1"/>
    <property type="molecule type" value="Genomic_DNA"/>
</dbReference>
<dbReference type="InterPro" id="IPR002575">
    <property type="entry name" value="Aminoglycoside_PTrfase"/>
</dbReference>
<dbReference type="PANTHER" id="PTHR21310">
    <property type="entry name" value="AMINOGLYCOSIDE PHOSPHOTRANSFERASE-RELATED-RELATED"/>
    <property type="match status" value="1"/>
</dbReference>
<dbReference type="RefSeq" id="WP_129443457.1">
    <property type="nucleotide sequence ID" value="NZ_CP035492.1"/>
</dbReference>
<dbReference type="Pfam" id="PF01636">
    <property type="entry name" value="APH"/>
    <property type="match status" value="1"/>
</dbReference>